<dbReference type="EMBL" id="JANCPR020000004">
    <property type="protein sequence ID" value="MDJ1131432.1"/>
    <property type="molecule type" value="Genomic_DNA"/>
</dbReference>
<feature type="domain" description="NodB homology" evidence="1">
    <location>
        <begin position="72"/>
        <end position="294"/>
    </location>
</feature>
<keyword evidence="3" id="KW-1185">Reference proteome</keyword>
<dbReference type="CDD" id="cd10938">
    <property type="entry name" value="CE4_HpPgdA_like"/>
    <property type="match status" value="1"/>
</dbReference>
<dbReference type="SUPFAM" id="SSF88713">
    <property type="entry name" value="Glycoside hydrolase/deacetylase"/>
    <property type="match status" value="1"/>
</dbReference>
<evidence type="ECO:0000259" key="1">
    <source>
        <dbReference type="PROSITE" id="PS51677"/>
    </source>
</evidence>
<dbReference type="Pfam" id="PF01522">
    <property type="entry name" value="Polysacc_deac_1"/>
    <property type="match status" value="1"/>
</dbReference>
<dbReference type="RefSeq" id="WP_274039252.1">
    <property type="nucleotide sequence ID" value="NZ_JANCPR020000004.1"/>
</dbReference>
<dbReference type="Gene3D" id="3.20.20.370">
    <property type="entry name" value="Glycoside hydrolase/deacetylase"/>
    <property type="match status" value="1"/>
</dbReference>
<dbReference type="PANTHER" id="PTHR47561">
    <property type="entry name" value="POLYSACCHARIDE DEACETYLASE FAMILY PROTEIN (AFU_ORTHOLOGUE AFUA_6G05030)"/>
    <property type="match status" value="1"/>
</dbReference>
<sequence>MEPPGAQRYSNASQERLPWQWEEHEWRRHVERARAGRSLKPAGWPHGARAAVALSFDPDHETIPLRDAETRPGKLSQGEYGARVGVPRILALLERHSVPATFFMPAVCALLRPEEARGYTDRGHEVGIHGWIHERNMLLEAKDERELTFRCADTLERLSGQRPQGIRTPSWDFSDHTLEIIQELGLLYDSSLMADDDPYEVLADGVRTGLVELPPEWIRDDAVYFTMDRYTDVRPYAVPRQVASIWRDEFDAAYVEGGLFQMTMHPHVIGHRSRMVVLEDLLEHIGRHEGVWYATHAQVAAYVKEQAGLGG</sequence>
<organism evidence="2 3">
    <name type="scientific">Streptomyces iconiensis</name>
    <dbReference type="NCBI Taxonomy" id="1384038"/>
    <lineage>
        <taxon>Bacteria</taxon>
        <taxon>Bacillati</taxon>
        <taxon>Actinomycetota</taxon>
        <taxon>Actinomycetes</taxon>
        <taxon>Kitasatosporales</taxon>
        <taxon>Streptomycetaceae</taxon>
        <taxon>Streptomyces</taxon>
    </lineage>
</organism>
<evidence type="ECO:0000313" key="3">
    <source>
        <dbReference type="Proteomes" id="UP001214441"/>
    </source>
</evidence>
<protein>
    <submittedName>
        <fullName evidence="2">Polysaccharide deacetylase</fullName>
    </submittedName>
</protein>
<name>A0ABT6ZQU2_9ACTN</name>
<dbReference type="PROSITE" id="PS51677">
    <property type="entry name" value="NODB"/>
    <property type="match status" value="1"/>
</dbReference>
<gene>
    <name evidence="2" type="ORF">NMN56_005565</name>
</gene>
<accession>A0ABT6ZQU2</accession>
<dbReference type="InterPro" id="IPR037950">
    <property type="entry name" value="PgdA-like"/>
</dbReference>
<reference evidence="2 3" key="1">
    <citation type="submission" date="2023-05" db="EMBL/GenBank/DDBJ databases">
        <title>Streptantibioticus silvisoli sp. nov., acidotolerant actinomycetes 1 from pine litter.</title>
        <authorList>
            <person name="Swiecimska M."/>
            <person name="Golinska P."/>
            <person name="Sangal V."/>
            <person name="Wachnowicz B."/>
            <person name="Goodfellow M."/>
        </authorList>
    </citation>
    <scope>NUCLEOTIDE SEQUENCE [LARGE SCALE GENOMIC DNA]</scope>
    <source>
        <strain evidence="2 3">DSM 42109</strain>
    </source>
</reference>
<proteinExistence type="predicted"/>
<dbReference type="PANTHER" id="PTHR47561:SF1">
    <property type="entry name" value="POLYSACCHARIDE DEACETYLASE FAMILY PROTEIN (AFU_ORTHOLOGUE AFUA_6G05030)"/>
    <property type="match status" value="1"/>
</dbReference>
<dbReference type="InterPro" id="IPR011330">
    <property type="entry name" value="Glyco_hydro/deAcase_b/a-brl"/>
</dbReference>
<comment type="caution">
    <text evidence="2">The sequence shown here is derived from an EMBL/GenBank/DDBJ whole genome shotgun (WGS) entry which is preliminary data.</text>
</comment>
<evidence type="ECO:0000313" key="2">
    <source>
        <dbReference type="EMBL" id="MDJ1131432.1"/>
    </source>
</evidence>
<dbReference type="Proteomes" id="UP001214441">
    <property type="component" value="Unassembled WGS sequence"/>
</dbReference>
<dbReference type="InterPro" id="IPR002509">
    <property type="entry name" value="NODB_dom"/>
</dbReference>